<dbReference type="PROSITE" id="PS50931">
    <property type="entry name" value="HTH_LYSR"/>
    <property type="match status" value="1"/>
</dbReference>
<dbReference type="InterPro" id="IPR000847">
    <property type="entry name" value="LysR_HTH_N"/>
</dbReference>
<dbReference type="GeneID" id="90766820"/>
<dbReference type="FunFam" id="1.10.10.10:FF:000001">
    <property type="entry name" value="LysR family transcriptional regulator"/>
    <property type="match status" value="1"/>
</dbReference>
<protein>
    <submittedName>
        <fullName evidence="6">LysR family transcriptional regulator</fullName>
    </submittedName>
</protein>
<feature type="domain" description="HTH lysR-type" evidence="5">
    <location>
        <begin position="4"/>
        <end position="61"/>
    </location>
</feature>
<dbReference type="GO" id="GO:0003677">
    <property type="term" value="F:DNA binding"/>
    <property type="evidence" value="ECO:0007669"/>
    <property type="project" value="UniProtKB-KW"/>
</dbReference>
<keyword evidence="7" id="KW-1185">Reference proteome</keyword>
<evidence type="ECO:0000259" key="5">
    <source>
        <dbReference type="PROSITE" id="PS50931"/>
    </source>
</evidence>
<proteinExistence type="inferred from homology"/>
<gene>
    <name evidence="6" type="ORF">E0E05_05880</name>
</gene>
<dbReference type="RefSeq" id="WP_131615869.1">
    <property type="nucleotide sequence ID" value="NZ_CP036532.1"/>
</dbReference>
<dbReference type="PANTHER" id="PTHR30579:SF7">
    <property type="entry name" value="HTH-TYPE TRANSCRIPTIONAL REGULATOR LRHA-RELATED"/>
    <property type="match status" value="1"/>
</dbReference>
<evidence type="ECO:0000256" key="3">
    <source>
        <dbReference type="ARBA" id="ARBA00023125"/>
    </source>
</evidence>
<dbReference type="InterPro" id="IPR036390">
    <property type="entry name" value="WH_DNA-bd_sf"/>
</dbReference>
<dbReference type="SUPFAM" id="SSF46785">
    <property type="entry name" value="Winged helix' DNA-binding domain"/>
    <property type="match status" value="1"/>
</dbReference>
<evidence type="ECO:0000313" key="7">
    <source>
        <dbReference type="Proteomes" id="UP000293719"/>
    </source>
</evidence>
<dbReference type="GO" id="GO:0003700">
    <property type="term" value="F:DNA-binding transcription factor activity"/>
    <property type="evidence" value="ECO:0007669"/>
    <property type="project" value="InterPro"/>
</dbReference>
<evidence type="ECO:0000256" key="4">
    <source>
        <dbReference type="ARBA" id="ARBA00023163"/>
    </source>
</evidence>
<dbReference type="EMBL" id="CP036532">
    <property type="protein sequence ID" value="QBK30167.1"/>
    <property type="molecule type" value="Genomic_DNA"/>
</dbReference>
<keyword evidence="4" id="KW-0804">Transcription</keyword>
<dbReference type="InterPro" id="IPR005119">
    <property type="entry name" value="LysR_subst-bd"/>
</dbReference>
<sequence>MPQLDSDLLRTFLAVAETGSVTAGAARIGRSQSATSLQIKQLEGIVGQRLFARHGRGVRPTDAGERLVPVARRVTQSLDAVLTELRGESLRGRLRIGLPDDQDRAVLTGIVADFAARHPEVQLDVHCALGAGYDAALGAGALDLAVFAVPEPAPRDVVLRRDDLVWMARTDRDLATEGTLPVALFDRDCWWRDVALAGLESAGQSYRIVFTSESALGVRAAVEAGIAAGLLDRGNGTDALGPVPDLDFSHPSFLVLRRAPSTGGDALEAMSTAIRRAFSVAGGGRHGLQGSVRPAGRRPRR</sequence>
<evidence type="ECO:0000313" key="6">
    <source>
        <dbReference type="EMBL" id="QBK30167.1"/>
    </source>
</evidence>
<dbReference type="InterPro" id="IPR036388">
    <property type="entry name" value="WH-like_DNA-bd_sf"/>
</dbReference>
<dbReference type="Gene3D" id="1.10.10.10">
    <property type="entry name" value="Winged helix-like DNA-binding domain superfamily/Winged helix DNA-binding domain"/>
    <property type="match status" value="1"/>
</dbReference>
<organism evidence="6 7">
    <name type="scientific">Roseitalea porphyridii</name>
    <dbReference type="NCBI Taxonomy" id="1852022"/>
    <lineage>
        <taxon>Bacteria</taxon>
        <taxon>Pseudomonadati</taxon>
        <taxon>Pseudomonadota</taxon>
        <taxon>Alphaproteobacteria</taxon>
        <taxon>Hyphomicrobiales</taxon>
        <taxon>Ahrensiaceae</taxon>
        <taxon>Roseitalea</taxon>
    </lineage>
</organism>
<dbReference type="AlphaFoldDB" id="A0A4P6UYH0"/>
<dbReference type="Proteomes" id="UP000293719">
    <property type="component" value="Chromosome"/>
</dbReference>
<dbReference type="KEGG" id="rpod:E0E05_05880"/>
<comment type="similarity">
    <text evidence="1">Belongs to the LysR transcriptional regulatory family.</text>
</comment>
<reference evidence="6 7" key="1">
    <citation type="journal article" date="2017" name="Int. J. Syst. Evol. Microbiol.">
        <title>Roseitalea porphyridii gen. nov., sp. nov., isolated from a red alga, and reclassification of Hoeflea suaedae Chung et al. 2013 as Pseudohoeflea suaedae gen. nov., comb. nov.</title>
        <authorList>
            <person name="Hyeon J.W."/>
            <person name="Jeong S.E."/>
            <person name="Baek K."/>
            <person name="Jeon C.O."/>
        </authorList>
    </citation>
    <scope>NUCLEOTIDE SEQUENCE [LARGE SCALE GENOMIC DNA]</scope>
    <source>
        <strain evidence="6 7">MA7-20</strain>
    </source>
</reference>
<dbReference type="SUPFAM" id="SSF53850">
    <property type="entry name" value="Periplasmic binding protein-like II"/>
    <property type="match status" value="1"/>
</dbReference>
<accession>A0A4P6UYH0</accession>
<evidence type="ECO:0000256" key="2">
    <source>
        <dbReference type="ARBA" id="ARBA00023015"/>
    </source>
</evidence>
<dbReference type="Pfam" id="PF03466">
    <property type="entry name" value="LysR_substrate"/>
    <property type="match status" value="1"/>
</dbReference>
<evidence type="ECO:0000256" key="1">
    <source>
        <dbReference type="ARBA" id="ARBA00009437"/>
    </source>
</evidence>
<name>A0A4P6UYH0_9HYPH</name>
<dbReference type="Gene3D" id="3.40.190.10">
    <property type="entry name" value="Periplasmic binding protein-like II"/>
    <property type="match status" value="2"/>
</dbReference>
<keyword evidence="2" id="KW-0805">Transcription regulation</keyword>
<dbReference type="Pfam" id="PF00126">
    <property type="entry name" value="HTH_1"/>
    <property type="match status" value="1"/>
</dbReference>
<keyword evidence="3" id="KW-0238">DNA-binding</keyword>
<dbReference type="OrthoDB" id="8097684at2"/>
<dbReference type="InterPro" id="IPR050176">
    <property type="entry name" value="LTTR"/>
</dbReference>
<dbReference type="PANTHER" id="PTHR30579">
    <property type="entry name" value="TRANSCRIPTIONAL REGULATOR"/>
    <property type="match status" value="1"/>
</dbReference>